<keyword evidence="2" id="KW-0768">Sushi</keyword>
<accession>A0AA35WJG2</accession>
<feature type="domain" description="Sushi" evidence="5">
    <location>
        <begin position="272"/>
        <end position="344"/>
    </location>
</feature>
<name>A0AA35WJG2_GEOBA</name>
<keyword evidence="1" id="KW-1015">Disulfide bond</keyword>
<keyword evidence="7" id="KW-1185">Reference proteome</keyword>
<evidence type="ECO:0000313" key="6">
    <source>
        <dbReference type="EMBL" id="CAI8015987.1"/>
    </source>
</evidence>
<evidence type="ECO:0000256" key="4">
    <source>
        <dbReference type="SAM" id="Phobius"/>
    </source>
</evidence>
<evidence type="ECO:0000313" key="7">
    <source>
        <dbReference type="Proteomes" id="UP001174909"/>
    </source>
</evidence>
<feature type="transmembrane region" description="Helical" evidence="4">
    <location>
        <begin position="665"/>
        <end position="691"/>
    </location>
</feature>
<protein>
    <recommendedName>
        <fullName evidence="5">Sushi domain-containing protein</fullName>
    </recommendedName>
</protein>
<dbReference type="Gene3D" id="2.60.40.1770">
    <property type="entry name" value="ephrin a2 ectodomain"/>
    <property type="match status" value="1"/>
</dbReference>
<comment type="caution">
    <text evidence="2">Lacks conserved residue(s) required for the propagation of feature annotation.</text>
</comment>
<comment type="caution">
    <text evidence="6">The sequence shown here is derived from an EMBL/GenBank/DDBJ whole genome shotgun (WGS) entry which is preliminary data.</text>
</comment>
<organism evidence="6 7">
    <name type="scientific">Geodia barretti</name>
    <name type="common">Barrett's horny sponge</name>
    <dbReference type="NCBI Taxonomy" id="519541"/>
    <lineage>
        <taxon>Eukaryota</taxon>
        <taxon>Metazoa</taxon>
        <taxon>Porifera</taxon>
        <taxon>Demospongiae</taxon>
        <taxon>Heteroscleromorpha</taxon>
        <taxon>Tetractinellida</taxon>
        <taxon>Astrophorina</taxon>
        <taxon>Geodiidae</taxon>
        <taxon>Geodia</taxon>
    </lineage>
</organism>
<dbReference type="Proteomes" id="UP001174909">
    <property type="component" value="Unassembled WGS sequence"/>
</dbReference>
<dbReference type="EMBL" id="CASHTH010001485">
    <property type="protein sequence ID" value="CAI8015987.1"/>
    <property type="molecule type" value="Genomic_DNA"/>
</dbReference>
<dbReference type="AlphaFoldDB" id="A0AA35WJG2"/>
<gene>
    <name evidence="6" type="ORF">GBAR_LOCUS9864</name>
</gene>
<keyword evidence="4" id="KW-0472">Membrane</keyword>
<dbReference type="InterPro" id="IPR000436">
    <property type="entry name" value="Sushi_SCR_CCP_dom"/>
</dbReference>
<evidence type="ECO:0000256" key="3">
    <source>
        <dbReference type="SAM" id="MobiDB-lite"/>
    </source>
</evidence>
<reference evidence="6" key="1">
    <citation type="submission" date="2023-03" db="EMBL/GenBank/DDBJ databases">
        <authorList>
            <person name="Steffen K."/>
            <person name="Cardenas P."/>
        </authorList>
    </citation>
    <scope>NUCLEOTIDE SEQUENCE</scope>
</reference>
<evidence type="ECO:0000256" key="2">
    <source>
        <dbReference type="PROSITE-ProRule" id="PRU00302"/>
    </source>
</evidence>
<feature type="non-terminal residue" evidence="6">
    <location>
        <position position="723"/>
    </location>
</feature>
<dbReference type="PROSITE" id="PS50923">
    <property type="entry name" value="SUSHI"/>
    <property type="match status" value="1"/>
</dbReference>
<proteinExistence type="predicted"/>
<feature type="region of interest" description="Disordered" evidence="3">
    <location>
        <begin position="698"/>
        <end position="723"/>
    </location>
</feature>
<evidence type="ECO:0000259" key="5">
    <source>
        <dbReference type="PROSITE" id="PS50923"/>
    </source>
</evidence>
<keyword evidence="4" id="KW-0812">Transmembrane</keyword>
<sequence>CDECQARSVGLVRYPTTLAPASGSVTVATQCADNAHVRTGFSLNVRCSSSGGWSGTTPQCECDTGYRAVTLSGRQICQSVNTCPARSFGLVDYPTTLAPVSGSVTVATQCADNAHVRTGFSLNVRCSSSGSWTGTTPQCECDTGYRAVTVSGRKICQTDETTCPPTTDPPSIGAVNETKVLGCGLISWKPPPGNEGVKLSYVVRFFDGSTYDTSSGYKRIQRNSEIGRQWTRVNDIPDGRTVYADIRARNTSGNVGVFSQKFVVANSTLCADDCPPPVLCPDCDECQARNAGLVHYPTTLAPASGSLTVTTQCADNAHVRTGFSLNVMCSSSGSWTGTTPQCECDTGYRAVTVSGRQICQTEETTCPPTTGVTCAVRTVGLVRYPTTLAPASGSVTVSTQCADNAHVRTGFSLNVRCSSSGGWSGTTPQCECDTGYRAVTLSGRQICQSVNTCPARSVGLVDYPTTLAPVSGSVTVATQCADNAHVRTGFSLNVRCSSSGSWTGTTPQCECDTGYEEDDDKCKAKECPPDIYNITDIPRQDLDLKIVYGYVHLSWDTVALETTLVFYEESKNKPAVHTYKTTDDYYHLQINTDKWLVDINDETMIIVQINNQARERRETENDTSTTFEFTKKEIREKLDTFSECVTQKRQSEIPDTESVVDGTSLAIAILLTFALTAAAVVFLSISLGLILRKRSEMKREKSSKTADGDISLNDYDEQKTSSY</sequence>
<evidence type="ECO:0000256" key="1">
    <source>
        <dbReference type="ARBA" id="ARBA00023157"/>
    </source>
</evidence>
<keyword evidence="4" id="KW-1133">Transmembrane helix</keyword>
<feature type="compositionally biased region" description="Basic and acidic residues" evidence="3">
    <location>
        <begin position="698"/>
        <end position="707"/>
    </location>
</feature>
<dbReference type="SMART" id="SM00032">
    <property type="entry name" value="CCP"/>
    <property type="match status" value="5"/>
</dbReference>